<dbReference type="Proteomes" id="UP000273982">
    <property type="component" value="Chromosome"/>
</dbReference>
<dbReference type="RefSeq" id="WP_124739877.1">
    <property type="nucleotide sequence ID" value="NZ_CP034086.1"/>
</dbReference>
<sequence length="161" mass="17429">MSQASIGKSQKPSSAHDGVPRPILRGAGVLILFALLATGLTRFTGVGAVHMPLRNAVESLALLFEDRNDGSVAVRDARDGALFYVVQPGAYGFIRSTLRGLARERRRSGLDASTPFALTRWSDGTVSLEDSATGRRVNLDAFGPDNARAFTQLFTQRRREP</sequence>
<proteinExistence type="predicted"/>
<accession>A0A3G8M8I6</accession>
<keyword evidence="1" id="KW-1133">Transmembrane helix</keyword>
<gene>
    <name evidence="2" type="ORF">EHO51_17210</name>
</gene>
<organism evidence="2 3">
    <name type="scientific">Methylocystis rosea</name>
    <dbReference type="NCBI Taxonomy" id="173366"/>
    <lineage>
        <taxon>Bacteria</taxon>
        <taxon>Pseudomonadati</taxon>
        <taxon>Pseudomonadota</taxon>
        <taxon>Alphaproteobacteria</taxon>
        <taxon>Hyphomicrobiales</taxon>
        <taxon>Methylocystaceae</taxon>
        <taxon>Methylocystis</taxon>
    </lineage>
</organism>
<keyword evidence="1" id="KW-0472">Membrane</keyword>
<dbReference type="KEGG" id="mros:EHO51_17210"/>
<evidence type="ECO:0000313" key="3">
    <source>
        <dbReference type="Proteomes" id="UP000273982"/>
    </source>
</evidence>
<name>A0A3G8M8I6_9HYPH</name>
<evidence type="ECO:0000313" key="2">
    <source>
        <dbReference type="EMBL" id="AZG78329.1"/>
    </source>
</evidence>
<dbReference type="NCBIfam" id="TIGR03054">
    <property type="entry name" value="photo_alph_chp1"/>
    <property type="match status" value="1"/>
</dbReference>
<dbReference type="AlphaFoldDB" id="A0A3G8M8I6"/>
<dbReference type="EMBL" id="CP034086">
    <property type="protein sequence ID" value="AZG78329.1"/>
    <property type="molecule type" value="Genomic_DNA"/>
</dbReference>
<evidence type="ECO:0000256" key="1">
    <source>
        <dbReference type="SAM" id="Phobius"/>
    </source>
</evidence>
<keyword evidence="1" id="KW-0812">Transmembrane</keyword>
<protein>
    <submittedName>
        <fullName evidence="2">Photosynthetic complex assembly protein</fullName>
    </submittedName>
</protein>
<dbReference type="InterPro" id="IPR017495">
    <property type="entry name" value="PuhC"/>
</dbReference>
<reference evidence="2 3" key="1">
    <citation type="submission" date="2018-11" db="EMBL/GenBank/DDBJ databases">
        <title>Genome squencing of methanotrophic bacteria isolated from alkaline groundwater in Korea.</title>
        <authorList>
            <person name="Nguyen L.N."/>
        </authorList>
    </citation>
    <scope>NUCLEOTIDE SEQUENCE [LARGE SCALE GENOMIC DNA]</scope>
    <source>
        <strain evidence="2 3">GW6</strain>
    </source>
</reference>
<feature type="transmembrane region" description="Helical" evidence="1">
    <location>
        <begin position="23"/>
        <end position="44"/>
    </location>
</feature>